<evidence type="ECO:0000313" key="2">
    <source>
        <dbReference type="EMBL" id="KAK2073428.1"/>
    </source>
</evidence>
<dbReference type="InterPro" id="IPR037401">
    <property type="entry name" value="SnoaL-like"/>
</dbReference>
<proteinExistence type="predicted"/>
<dbReference type="SUPFAM" id="SSF54427">
    <property type="entry name" value="NTF2-like"/>
    <property type="match status" value="1"/>
</dbReference>
<dbReference type="Pfam" id="PF12680">
    <property type="entry name" value="SnoaL_2"/>
    <property type="match status" value="1"/>
</dbReference>
<comment type="caution">
    <text evidence="2">The sequence shown here is derived from an EMBL/GenBank/DDBJ whole genome shotgun (WGS) entry which is preliminary data.</text>
</comment>
<dbReference type="AlphaFoldDB" id="A0AAD9MHA8"/>
<reference evidence="2" key="1">
    <citation type="journal article" date="2023" name="Mol. Plant Microbe Interact.">
        <title>Elucidating the Obligate Nature and Biological Capacity of an Invasive Fungal Corn Pathogen.</title>
        <authorList>
            <person name="MacCready J.S."/>
            <person name="Roggenkamp E.M."/>
            <person name="Gdanetz K."/>
            <person name="Chilvers M.I."/>
        </authorList>
    </citation>
    <scope>NUCLEOTIDE SEQUENCE</scope>
    <source>
        <strain evidence="2">PM02</strain>
    </source>
</reference>
<dbReference type="Gene3D" id="3.10.450.50">
    <property type="match status" value="1"/>
</dbReference>
<gene>
    <name evidence="2" type="ORF">P8C59_007713</name>
</gene>
<dbReference type="Proteomes" id="UP001217918">
    <property type="component" value="Unassembled WGS sequence"/>
</dbReference>
<keyword evidence="3" id="KW-1185">Reference proteome</keyword>
<organism evidence="2 3">
    <name type="scientific">Phyllachora maydis</name>
    <dbReference type="NCBI Taxonomy" id="1825666"/>
    <lineage>
        <taxon>Eukaryota</taxon>
        <taxon>Fungi</taxon>
        <taxon>Dikarya</taxon>
        <taxon>Ascomycota</taxon>
        <taxon>Pezizomycotina</taxon>
        <taxon>Sordariomycetes</taxon>
        <taxon>Sordariomycetidae</taxon>
        <taxon>Phyllachorales</taxon>
        <taxon>Phyllachoraceae</taxon>
        <taxon>Phyllachora</taxon>
    </lineage>
</organism>
<sequence length="161" mass="18099">MDDRTAQFSKTDFLDYCRAFNRRDYAAMASYYTADVALTLPDPAAPALHGRGAVVEYYERLHATADETVVPVVLMADAARMFYVMDAYVRCKRAAACLLGYDDVGVGDVVMMRIWALYELSDEGRIARIECRLVKRALLGTVDLEERLEESRRAADPGLEL</sequence>
<dbReference type="EMBL" id="JAQQPM010000007">
    <property type="protein sequence ID" value="KAK2073428.1"/>
    <property type="molecule type" value="Genomic_DNA"/>
</dbReference>
<protein>
    <recommendedName>
        <fullName evidence="1">SnoaL-like domain-containing protein</fullName>
    </recommendedName>
</protein>
<accession>A0AAD9MHA8</accession>
<feature type="domain" description="SnoaL-like" evidence="1">
    <location>
        <begin position="15"/>
        <end position="129"/>
    </location>
</feature>
<evidence type="ECO:0000259" key="1">
    <source>
        <dbReference type="Pfam" id="PF12680"/>
    </source>
</evidence>
<evidence type="ECO:0000313" key="3">
    <source>
        <dbReference type="Proteomes" id="UP001217918"/>
    </source>
</evidence>
<dbReference type="InterPro" id="IPR032710">
    <property type="entry name" value="NTF2-like_dom_sf"/>
</dbReference>
<name>A0AAD9MHA8_9PEZI</name>